<accession>A0A6G0R3B1</accession>
<gene>
    <name evidence="3" type="ORF">PF008_g19119</name>
</gene>
<feature type="compositionally biased region" description="Gly residues" evidence="2">
    <location>
        <begin position="36"/>
        <end position="45"/>
    </location>
</feature>
<dbReference type="AlphaFoldDB" id="A0A6G0R3B1"/>
<evidence type="ECO:0000313" key="4">
    <source>
        <dbReference type="Proteomes" id="UP000486351"/>
    </source>
</evidence>
<comment type="caution">
    <text evidence="3">The sequence shown here is derived from an EMBL/GenBank/DDBJ whole genome shotgun (WGS) entry which is preliminary data.</text>
</comment>
<proteinExistence type="predicted"/>
<protein>
    <submittedName>
        <fullName evidence="3">Uncharacterized protein</fullName>
    </submittedName>
</protein>
<feature type="coiled-coil region" evidence="1">
    <location>
        <begin position="331"/>
        <end position="369"/>
    </location>
</feature>
<sequence>MSTFKAGTDNDNGRGVNDAPLHAPAQLLDAPLVEGGVSGSGGAGGDTDTPPGQADDAPQPDSVASDEAPPRKGTPVQGDTLSGSEAGLEAPTTGVDLSTINDPAAPAAAFASVGQLLVTQQIISAATAKYIFQGELNLAHSDLVTAAAAHPYSPGDVPPARFVVIQDPSSFIVGVPANSSDRLTERFMCDGYGGLEALYFVESLSDEDIQDLSEMVNPRLSIRPDLLLPNSADATVTVPELCDLLNSMGAKRELALLLQHCPLEGLARKVFKMSTFLKQALVQLREAKRQLQSSGSRDGSELLEKLSEISAMKTGFALLNQHWKEAFLVCKRQLDQELSDHARDFKRAAQNHEQEEEVLRSRLASMTQERDDMFAFARSLKRRLKTGVLSVPRVMNFLNQHQTQVVR</sequence>
<organism evidence="3 4">
    <name type="scientific">Phytophthora fragariae</name>
    <dbReference type="NCBI Taxonomy" id="53985"/>
    <lineage>
        <taxon>Eukaryota</taxon>
        <taxon>Sar</taxon>
        <taxon>Stramenopiles</taxon>
        <taxon>Oomycota</taxon>
        <taxon>Peronosporomycetes</taxon>
        <taxon>Peronosporales</taxon>
        <taxon>Peronosporaceae</taxon>
        <taxon>Phytophthora</taxon>
    </lineage>
</organism>
<name>A0A6G0R3B1_9STRA</name>
<feature type="compositionally biased region" description="Low complexity" evidence="2">
    <location>
        <begin position="46"/>
        <end position="61"/>
    </location>
</feature>
<dbReference type="EMBL" id="QXFY01001510">
    <property type="protein sequence ID" value="KAE9315998.1"/>
    <property type="molecule type" value="Genomic_DNA"/>
</dbReference>
<evidence type="ECO:0000256" key="2">
    <source>
        <dbReference type="SAM" id="MobiDB-lite"/>
    </source>
</evidence>
<reference evidence="3 4" key="1">
    <citation type="submission" date="2018-09" db="EMBL/GenBank/DDBJ databases">
        <title>Genomic investigation of the strawberry pathogen Phytophthora fragariae indicates pathogenicity is determined by transcriptional variation in three key races.</title>
        <authorList>
            <person name="Adams T.M."/>
            <person name="Armitage A.D."/>
            <person name="Sobczyk M.K."/>
            <person name="Bates H.J."/>
            <person name="Dunwell J.M."/>
            <person name="Nellist C.F."/>
            <person name="Harrison R.J."/>
        </authorList>
    </citation>
    <scope>NUCLEOTIDE SEQUENCE [LARGE SCALE GENOMIC DNA]</scope>
    <source>
        <strain evidence="3 4">NOV-77</strain>
    </source>
</reference>
<evidence type="ECO:0000256" key="1">
    <source>
        <dbReference type="SAM" id="Coils"/>
    </source>
</evidence>
<feature type="region of interest" description="Disordered" evidence="2">
    <location>
        <begin position="1"/>
        <end position="97"/>
    </location>
</feature>
<keyword evidence="1" id="KW-0175">Coiled coil</keyword>
<dbReference type="Proteomes" id="UP000486351">
    <property type="component" value="Unassembled WGS sequence"/>
</dbReference>
<evidence type="ECO:0000313" key="3">
    <source>
        <dbReference type="EMBL" id="KAE9315998.1"/>
    </source>
</evidence>